<dbReference type="Pfam" id="PF02839">
    <property type="entry name" value="CBM_5_12"/>
    <property type="match status" value="2"/>
</dbReference>
<dbReference type="Gene3D" id="3.10.50.10">
    <property type="match status" value="1"/>
</dbReference>
<dbReference type="InterPro" id="IPR036573">
    <property type="entry name" value="CBM_sf_5/12"/>
</dbReference>
<evidence type="ECO:0000313" key="13">
    <source>
        <dbReference type="EMBL" id="PHH03482.1"/>
    </source>
</evidence>
<dbReference type="Gene3D" id="2.60.40.10">
    <property type="entry name" value="Immunoglobulins"/>
    <property type="match status" value="3"/>
</dbReference>
<evidence type="ECO:0000256" key="2">
    <source>
        <dbReference type="ARBA" id="ARBA00009121"/>
    </source>
</evidence>
<dbReference type="CDD" id="cd06548">
    <property type="entry name" value="GH18_chitinase"/>
    <property type="match status" value="1"/>
</dbReference>
<comment type="similarity">
    <text evidence="2">Belongs to the glycosyl hydrolase 18 family. Chitinase class II subfamily.</text>
</comment>
<feature type="domain" description="GH18" evidence="12">
    <location>
        <begin position="156"/>
        <end position="558"/>
    </location>
</feature>
<dbReference type="GO" id="GO:0008843">
    <property type="term" value="F:endochitinase activity"/>
    <property type="evidence" value="ECO:0007669"/>
    <property type="project" value="UniProtKB-EC"/>
</dbReference>
<dbReference type="Proteomes" id="UP000222768">
    <property type="component" value="Unassembled WGS sequence"/>
</dbReference>
<dbReference type="SUPFAM" id="SSF81296">
    <property type="entry name" value="E set domains"/>
    <property type="match status" value="1"/>
</dbReference>
<dbReference type="InterPro" id="IPR017853">
    <property type="entry name" value="GH"/>
</dbReference>
<dbReference type="SMART" id="SM00636">
    <property type="entry name" value="Glyco_18"/>
    <property type="match status" value="1"/>
</dbReference>
<dbReference type="Gene3D" id="3.20.20.80">
    <property type="entry name" value="Glycosidases"/>
    <property type="match status" value="1"/>
</dbReference>
<dbReference type="PANTHER" id="PTHR11177">
    <property type="entry name" value="CHITINASE"/>
    <property type="match status" value="1"/>
</dbReference>
<dbReference type="GO" id="GO:0000272">
    <property type="term" value="P:polysaccharide catabolic process"/>
    <property type="evidence" value="ECO:0007669"/>
    <property type="project" value="UniProtKB-KW"/>
</dbReference>
<dbReference type="GO" id="GO:0008061">
    <property type="term" value="F:chitin binding"/>
    <property type="evidence" value="ECO:0007669"/>
    <property type="project" value="InterPro"/>
</dbReference>
<dbReference type="EC" id="3.2.1.14" evidence="3"/>
<dbReference type="InterPro" id="IPR003610">
    <property type="entry name" value="CBM5/12"/>
</dbReference>
<dbReference type="AlphaFoldDB" id="A0A855EPM4"/>
<organism evidence="13 14">
    <name type="scientific">Leclercia adecarboxylata</name>
    <dbReference type="NCBI Taxonomy" id="83655"/>
    <lineage>
        <taxon>Bacteria</taxon>
        <taxon>Pseudomonadati</taxon>
        <taxon>Pseudomonadota</taxon>
        <taxon>Gammaproteobacteria</taxon>
        <taxon>Enterobacterales</taxon>
        <taxon>Enterobacteriaceae</taxon>
        <taxon>Leclercia</taxon>
    </lineage>
</organism>
<evidence type="ECO:0000256" key="3">
    <source>
        <dbReference type="ARBA" id="ARBA00012729"/>
    </source>
</evidence>
<evidence type="ECO:0000256" key="11">
    <source>
        <dbReference type="SAM" id="SignalP"/>
    </source>
</evidence>
<gene>
    <name evidence="13" type="ORF">CRX53_05615</name>
</gene>
<dbReference type="RefSeq" id="WP_032617307.1">
    <property type="nucleotide sequence ID" value="NZ_CP083630.1"/>
</dbReference>
<evidence type="ECO:0000256" key="4">
    <source>
        <dbReference type="ARBA" id="ARBA00022801"/>
    </source>
</evidence>
<dbReference type="InterPro" id="IPR022409">
    <property type="entry name" value="PKD/Chitinase_dom"/>
</dbReference>
<keyword evidence="5" id="KW-0146">Chitin degradation</keyword>
<keyword evidence="4 9" id="KW-0378">Hydrolase</keyword>
<dbReference type="Gene3D" id="2.10.10.20">
    <property type="entry name" value="Carbohydrate-binding module superfamily 5/12"/>
    <property type="match status" value="2"/>
</dbReference>
<evidence type="ECO:0000256" key="9">
    <source>
        <dbReference type="RuleBase" id="RU000489"/>
    </source>
</evidence>
<dbReference type="CDD" id="cd12215">
    <property type="entry name" value="ChiC_BD"/>
    <property type="match status" value="2"/>
</dbReference>
<dbReference type="EMBL" id="PDLK01000002">
    <property type="protein sequence ID" value="PHH03482.1"/>
    <property type="molecule type" value="Genomic_DNA"/>
</dbReference>
<evidence type="ECO:0000256" key="1">
    <source>
        <dbReference type="ARBA" id="ARBA00000822"/>
    </source>
</evidence>
<feature type="region of interest" description="Disordered" evidence="10">
    <location>
        <begin position="756"/>
        <end position="792"/>
    </location>
</feature>
<dbReference type="GO" id="GO:0030246">
    <property type="term" value="F:carbohydrate binding"/>
    <property type="evidence" value="ECO:0007669"/>
    <property type="project" value="InterPro"/>
</dbReference>
<dbReference type="SUPFAM" id="SSF49299">
    <property type="entry name" value="PKD domain"/>
    <property type="match status" value="1"/>
</dbReference>
<feature type="compositionally biased region" description="Low complexity" evidence="10">
    <location>
        <begin position="756"/>
        <end position="780"/>
    </location>
</feature>
<dbReference type="InterPro" id="IPR035986">
    <property type="entry name" value="PKD_dom_sf"/>
</dbReference>
<dbReference type="SUPFAM" id="SSF51055">
    <property type="entry name" value="Carbohydrate binding domain"/>
    <property type="match status" value="2"/>
</dbReference>
<sequence length="897" mass="95834">MKFMKPKYLALFVAAAVSPVFAAVPGVPSLTNGNDKFAIVEVNQAAQDYNNLVKVHDGADVKVEWNMWSGDAPTSAKVLLDGKEVWSGAGSAAGSATFKVMKGGRYQEQVQLCNDSGCSTSASKLIIVADTDGSHLLPLTTTLQENNKAFAKHTDKVVAAYFPEWGVYDRNFTVDKIPVANLNHILYGFIPICGGDGINDSAKASGALESLKRACAGREDYTVAIHDPWAALQKPQQGVTGWDEPYKGNYGQLMAMKKANPNLKILPSVGGWTLSDPFFQMDNKVLRDRFVGSVKEFLKTWKVFDGVDIDWEFPGGGGENAKLGNPQTDKATYTALMHDLRAMLNELSAETGRTYELTTAIGAGKDKIEDVDYTNAQQYIDHIFLMSYDYYGAWSNTELGHQTALYGSSWNPATNYTTDNAVKAMLDQHVQPGKIVVGAAMYGRGWTGVHGYNGDNPFTGTATGPIAGTWEAGIVDYRVIANQMKGKPGWEYKYDAAAEAPYLFNKSTGELLSYDDARSVAAKGKYVLDKNLGGLFAWSVESDNGDILNAMNESLLGSGSSSDQPVVSNRAPVATAVDQAVTGPVTVTLDGSASSDPDGDALTYKWTQTAGATVAIANSTSAKASFSAPAVTANQTLAFRLTVTDAKGLSSTADVQVLNKAPKANQAPVVNPMEAITLEAGQTQSLHVQATDPDGDALTYSWSVPADMNASGTDTANVRITAPEVASEEHYTLSAMVSDGKTSVQSNVQVTVAPKAAAPADDVTPPADDVTPPADDVTPPSDEGSASSSCDNPVDANASKYAAWNASAVYNNGDIVSFDHLVWKAKYWTQGNQPGFSSESWDLVSKVKFGWKADVVYNGGDTTTYEGSEYRAKWWTRGDNPAHSDVWVKEGAASDCK</sequence>
<dbReference type="SMART" id="SM00495">
    <property type="entry name" value="ChtBD3"/>
    <property type="match status" value="2"/>
</dbReference>
<evidence type="ECO:0000256" key="7">
    <source>
        <dbReference type="ARBA" id="ARBA00023295"/>
    </source>
</evidence>
<dbReference type="SUPFAM" id="SSF54556">
    <property type="entry name" value="Chitinase insertion domain"/>
    <property type="match status" value="1"/>
</dbReference>
<evidence type="ECO:0000256" key="8">
    <source>
        <dbReference type="ARBA" id="ARBA00023326"/>
    </source>
</evidence>
<feature type="chain" id="PRO_5032780006" description="chitinase" evidence="11">
    <location>
        <begin position="23"/>
        <end position="897"/>
    </location>
</feature>
<dbReference type="Pfam" id="PF00704">
    <property type="entry name" value="Glyco_hydro_18"/>
    <property type="match status" value="1"/>
</dbReference>
<dbReference type="CDD" id="cd02848">
    <property type="entry name" value="E_set_Chitinase_N"/>
    <property type="match status" value="1"/>
</dbReference>
<keyword evidence="8" id="KW-0624">Polysaccharide degradation</keyword>
<dbReference type="Pfam" id="PF17963">
    <property type="entry name" value="Big_9"/>
    <property type="match status" value="1"/>
</dbReference>
<dbReference type="InterPro" id="IPR013540">
    <property type="entry name" value="ChitinaseA_N"/>
</dbReference>
<proteinExistence type="inferred from homology"/>
<evidence type="ECO:0000256" key="6">
    <source>
        <dbReference type="ARBA" id="ARBA00023277"/>
    </source>
</evidence>
<keyword evidence="6" id="KW-0119">Carbohydrate metabolism</keyword>
<dbReference type="PROSITE" id="PS01095">
    <property type="entry name" value="GH18_1"/>
    <property type="match status" value="1"/>
</dbReference>
<dbReference type="Pfam" id="PF08329">
    <property type="entry name" value="ChitinaseA_N"/>
    <property type="match status" value="1"/>
</dbReference>
<dbReference type="SMART" id="SM00089">
    <property type="entry name" value="PKD"/>
    <property type="match status" value="3"/>
</dbReference>
<evidence type="ECO:0000259" key="12">
    <source>
        <dbReference type="PROSITE" id="PS51910"/>
    </source>
</evidence>
<dbReference type="GO" id="GO:0006032">
    <property type="term" value="P:chitin catabolic process"/>
    <property type="evidence" value="ECO:0007669"/>
    <property type="project" value="UniProtKB-KW"/>
</dbReference>
<dbReference type="InterPro" id="IPR050314">
    <property type="entry name" value="Glycosyl_Hydrlase_18"/>
</dbReference>
<dbReference type="InterPro" id="IPR013783">
    <property type="entry name" value="Ig-like_fold"/>
</dbReference>
<dbReference type="GO" id="GO:0005576">
    <property type="term" value="C:extracellular region"/>
    <property type="evidence" value="ECO:0007669"/>
    <property type="project" value="InterPro"/>
</dbReference>
<keyword evidence="11" id="KW-0732">Signal</keyword>
<dbReference type="InterPro" id="IPR001579">
    <property type="entry name" value="Glyco_hydro_18_chit_AS"/>
</dbReference>
<dbReference type="InterPro" id="IPR014756">
    <property type="entry name" value="Ig_E-set"/>
</dbReference>
<keyword evidence="7 9" id="KW-0326">Glycosidase</keyword>
<dbReference type="SUPFAM" id="SSF51445">
    <property type="entry name" value="(Trans)glycosidases"/>
    <property type="match status" value="1"/>
</dbReference>
<comment type="caution">
    <text evidence="13">The sequence shown here is derived from an EMBL/GenBank/DDBJ whole genome shotgun (WGS) entry which is preliminary data.</text>
</comment>
<feature type="signal peptide" evidence="11">
    <location>
        <begin position="1"/>
        <end position="22"/>
    </location>
</feature>
<reference evidence="14" key="1">
    <citation type="submission" date="2017-09" db="EMBL/GenBank/DDBJ databases">
        <title>FDA dAtabase for Regulatory Grade micrObial Sequences (FDA-ARGOS): Supporting development and validation of Infectious Disease Dx tests.</title>
        <authorList>
            <person name="Minogue T."/>
            <person name="Wolcott M."/>
            <person name="Wasieloski L."/>
            <person name="Aguilar W."/>
            <person name="Moore D."/>
            <person name="Tallon L."/>
            <person name="Sadzewicz L."/>
            <person name="Ott S."/>
            <person name="Zhao X."/>
            <person name="Nagaraj S."/>
            <person name="Vavikolanu K."/>
            <person name="Aluvathingal J."/>
            <person name="Nadendla S."/>
            <person name="Sichtig H."/>
        </authorList>
    </citation>
    <scope>NUCLEOTIDE SEQUENCE [LARGE SCALE GENOMIC DNA]</scope>
    <source>
        <strain evidence="14">FDAARGOS_404</strain>
    </source>
</reference>
<name>A0A855EPM4_9ENTR</name>
<dbReference type="PANTHER" id="PTHR11177:SF317">
    <property type="entry name" value="CHITINASE 12-RELATED"/>
    <property type="match status" value="1"/>
</dbReference>
<dbReference type="InterPro" id="IPR029070">
    <property type="entry name" value="Chitinase_insertion_sf"/>
</dbReference>
<dbReference type="PROSITE" id="PS51910">
    <property type="entry name" value="GH18_2"/>
    <property type="match status" value="1"/>
</dbReference>
<dbReference type="InterPro" id="IPR011583">
    <property type="entry name" value="Chitinase_II/V-like_cat"/>
</dbReference>
<dbReference type="InterPro" id="IPR001223">
    <property type="entry name" value="Glyco_hydro18_cat"/>
</dbReference>
<evidence type="ECO:0000313" key="14">
    <source>
        <dbReference type="Proteomes" id="UP000222768"/>
    </source>
</evidence>
<comment type="catalytic activity">
    <reaction evidence="1">
        <text>Random endo-hydrolysis of N-acetyl-beta-D-glucosaminide (1-&gt;4)-beta-linkages in chitin and chitodextrins.</text>
        <dbReference type="EC" id="3.2.1.14"/>
    </reaction>
</comment>
<evidence type="ECO:0000256" key="5">
    <source>
        <dbReference type="ARBA" id="ARBA00023024"/>
    </source>
</evidence>
<accession>A0A855EPM4</accession>
<protein>
    <recommendedName>
        <fullName evidence="3">chitinase</fullName>
        <ecNumber evidence="3">3.2.1.14</ecNumber>
    </recommendedName>
</protein>
<dbReference type="Pfam" id="PF22352">
    <property type="entry name" value="K319L-like_PKD"/>
    <property type="match status" value="1"/>
</dbReference>
<evidence type="ECO:0000256" key="10">
    <source>
        <dbReference type="SAM" id="MobiDB-lite"/>
    </source>
</evidence>